<keyword evidence="10" id="KW-0234">DNA repair</keyword>
<comment type="catalytic activity">
    <reaction evidence="12">
        <text>Couples ATP hydrolysis with the unwinding of duplex DNA by translocating in the 3'-5' direction.</text>
        <dbReference type="EC" id="5.6.2.4"/>
    </reaction>
</comment>
<evidence type="ECO:0000256" key="1">
    <source>
        <dbReference type="ARBA" id="ARBA00009922"/>
    </source>
</evidence>
<dbReference type="Pfam" id="PF00580">
    <property type="entry name" value="UvrD-helicase"/>
    <property type="match status" value="1"/>
</dbReference>
<evidence type="ECO:0000256" key="9">
    <source>
        <dbReference type="ARBA" id="ARBA00023125"/>
    </source>
</evidence>
<dbReference type="GO" id="GO:0000725">
    <property type="term" value="P:recombinational repair"/>
    <property type="evidence" value="ECO:0007669"/>
    <property type="project" value="TreeGrafter"/>
</dbReference>
<dbReference type="Gene3D" id="3.90.320.10">
    <property type="match status" value="1"/>
</dbReference>
<keyword evidence="7" id="KW-0269">Exonuclease</keyword>
<dbReference type="InterPro" id="IPR014016">
    <property type="entry name" value="UvrD-like_ATP-bd"/>
</dbReference>
<dbReference type="CDD" id="cd17932">
    <property type="entry name" value="DEXQc_UvrD"/>
    <property type="match status" value="1"/>
</dbReference>
<dbReference type="InterPro" id="IPR000212">
    <property type="entry name" value="DNA_helicase_UvrD/REP"/>
</dbReference>
<dbReference type="Gene3D" id="1.10.10.160">
    <property type="match status" value="1"/>
</dbReference>
<evidence type="ECO:0000256" key="2">
    <source>
        <dbReference type="ARBA" id="ARBA00022722"/>
    </source>
</evidence>
<proteinExistence type="inferred from homology"/>
<feature type="binding site" evidence="15">
    <location>
        <begin position="50"/>
        <end position="57"/>
    </location>
    <ligand>
        <name>ATP</name>
        <dbReference type="ChEBI" id="CHEBI:30616"/>
    </ligand>
</feature>
<dbReference type="SUPFAM" id="SSF52540">
    <property type="entry name" value="P-loop containing nucleoside triphosphate hydrolases"/>
    <property type="match status" value="1"/>
</dbReference>
<dbReference type="GO" id="GO:0004527">
    <property type="term" value="F:exonuclease activity"/>
    <property type="evidence" value="ECO:0007669"/>
    <property type="project" value="UniProtKB-KW"/>
</dbReference>
<evidence type="ECO:0000256" key="5">
    <source>
        <dbReference type="ARBA" id="ARBA00022801"/>
    </source>
</evidence>
<feature type="domain" description="UvrD-like helicase ATP-binding" evidence="16">
    <location>
        <begin position="29"/>
        <end position="370"/>
    </location>
</feature>
<evidence type="ECO:0000256" key="10">
    <source>
        <dbReference type="ARBA" id="ARBA00023204"/>
    </source>
</evidence>
<evidence type="ECO:0000256" key="11">
    <source>
        <dbReference type="ARBA" id="ARBA00023235"/>
    </source>
</evidence>
<evidence type="ECO:0000256" key="3">
    <source>
        <dbReference type="ARBA" id="ARBA00022741"/>
    </source>
</evidence>
<evidence type="ECO:0000256" key="14">
    <source>
        <dbReference type="ARBA" id="ARBA00048988"/>
    </source>
</evidence>
<evidence type="ECO:0000256" key="6">
    <source>
        <dbReference type="ARBA" id="ARBA00022806"/>
    </source>
</evidence>
<dbReference type="PROSITE" id="PS51198">
    <property type="entry name" value="UVRD_HELICASE_ATP_BIND"/>
    <property type="match status" value="1"/>
</dbReference>
<comment type="similarity">
    <text evidence="1">Belongs to the helicase family. UvrD subfamily.</text>
</comment>
<dbReference type="Gene3D" id="1.10.486.10">
    <property type="entry name" value="PCRA, domain 4"/>
    <property type="match status" value="1"/>
</dbReference>
<dbReference type="InterPro" id="IPR014017">
    <property type="entry name" value="DNA_helicase_UvrD-like_C"/>
</dbReference>
<keyword evidence="5 15" id="KW-0378">Hydrolase</keyword>
<dbReference type="PANTHER" id="PTHR11070">
    <property type="entry name" value="UVRD / RECB / PCRA DNA HELICASE FAMILY MEMBER"/>
    <property type="match status" value="1"/>
</dbReference>
<dbReference type="GO" id="GO:0033202">
    <property type="term" value="C:DNA helicase complex"/>
    <property type="evidence" value="ECO:0007669"/>
    <property type="project" value="TreeGrafter"/>
</dbReference>
<evidence type="ECO:0000259" key="17">
    <source>
        <dbReference type="PROSITE" id="PS51217"/>
    </source>
</evidence>
<dbReference type="GO" id="GO:0005524">
    <property type="term" value="F:ATP binding"/>
    <property type="evidence" value="ECO:0007669"/>
    <property type="project" value="UniProtKB-UniRule"/>
</dbReference>
<dbReference type="EC" id="5.6.2.4" evidence="13"/>
<sequence>MNATMPQDWPPADPAALAAALTPPGQPVIPPTQAQSEVITSTEGCLLVVAGAGSGKTRTMAEKVAWIVSQGLAAPHEILGVTFTKKAAAELSHRIREKLALLDSAKRRAGVEEAGAALLDDLDVDVSTYHSFANRLVADYGLRLGVEPTAPLIGEAEAFMRARGVLDAYAGNVEDLGGTALSTATGNILRLVGERAEHGASWAEIRETLAAYRDAGQAAVAAKTRAGAVALVDRLQGRLVQTLLAEQYERLKRTEGFLDFGDLIDMAVRLAREFPDVGAAERSRYRYVLLDEFQDTSHTQMELFAELFGPRIVDGEVVGARGITAVGDPNQSIYGFRGASAGQLAAFVQRFSLPGRPAGQLNLNQAWRNPRAVLDIANALSEPLGETPAFVRAPQVDVKELAPSPKAGRGEVVFGQFASFGTSVEEQLARIEALEPEDRDQSVDEVREVLAAMTERRSEIQAVADFVAARRDAPPGEPAPSVAVLSRTKSALGPIYEELIRRGIPAELTGIGALLEAPEVVEILAYLRVMTDAARSDSMLRILASPKFALGTRDLAAFGDWARHVAAVESRRAGGRISPEAAPEDVDVREAEDTAESPSLVMALEELPPDTSWVSRHGRSISEEGLRRLREARDLVVRLRRMPSDDLLDVIQAVEREIGLDIELEALPTGSPHAARRHVEALLDEAAGFARTRTAVSVSAFLDWLDLAAEHEDGLKPAEVEARADVVQLMTVHASKGLEWDVVIIPGLVEGTFPSSLSVPWTKEGGSMIPFELRGDAANLPVWEIQTETGKDFEDSHALFAEEYDTYSEREERRLAYVAVTRARSTLWLSWSLFADGKAKGRKPSTYFLEAMGAAQRAAVEHHSTVVHLGSDPLESFGGVPPRNPVGAVRRTAEWPLDPLGSRRPGFEAAQRAVIAALGGADGAGEPASARPRSTLGEAWAAEAQRLVALAHAESERRAEEAGILEIPPVISVSSFVGIAGEGQSAAEQLARPIPRRPSLAARRGTTFHAYVEEHFQRSAGFDFDELWSDSDEAEDLELDRLKENFLASEWAERSADGVEVLIETKISGQRIKGRVDAIFHNADGTWELLDWKTGRVPTGDDLRVKSLQLALYRLGWAQLKGVPEESVSACFYYVDSNTVVRPDPLPTASELTALFASRVERTAGPEG</sequence>
<evidence type="ECO:0000256" key="12">
    <source>
        <dbReference type="ARBA" id="ARBA00034617"/>
    </source>
</evidence>
<evidence type="ECO:0000256" key="13">
    <source>
        <dbReference type="ARBA" id="ARBA00034808"/>
    </source>
</evidence>
<keyword evidence="8 15" id="KW-0067">ATP-binding</keyword>
<dbReference type="GO" id="GO:0005829">
    <property type="term" value="C:cytosol"/>
    <property type="evidence" value="ECO:0007669"/>
    <property type="project" value="TreeGrafter"/>
</dbReference>
<reference evidence="18" key="1">
    <citation type="submission" date="2023-07" db="EMBL/GenBank/DDBJ databases">
        <title>Sequencing the genomes of 1000 actinobacteria strains.</title>
        <authorList>
            <person name="Klenk H.-P."/>
        </authorList>
    </citation>
    <scope>NUCLEOTIDE SEQUENCE</scope>
    <source>
        <strain evidence="18">DSM 13988</strain>
    </source>
</reference>
<dbReference type="GO" id="GO:0003677">
    <property type="term" value="F:DNA binding"/>
    <property type="evidence" value="ECO:0007669"/>
    <property type="project" value="UniProtKB-KW"/>
</dbReference>
<keyword evidence="4" id="KW-0227">DNA damage</keyword>
<dbReference type="Proteomes" id="UP001247307">
    <property type="component" value="Unassembled WGS sequence"/>
</dbReference>
<protein>
    <recommendedName>
        <fullName evidence="13">DNA 3'-5' helicase</fullName>
        <ecNumber evidence="13">5.6.2.4</ecNumber>
    </recommendedName>
</protein>
<dbReference type="InterPro" id="IPR027417">
    <property type="entry name" value="P-loop_NTPase"/>
</dbReference>
<dbReference type="InterPro" id="IPR013986">
    <property type="entry name" value="DExx_box_DNA_helicase_dom_sf"/>
</dbReference>
<evidence type="ECO:0000256" key="4">
    <source>
        <dbReference type="ARBA" id="ARBA00022763"/>
    </source>
</evidence>
<keyword evidence="6 15" id="KW-0347">Helicase</keyword>
<dbReference type="AlphaFoldDB" id="A0AAE3YE09"/>
<dbReference type="Gene3D" id="3.40.50.300">
    <property type="entry name" value="P-loop containing nucleotide triphosphate hydrolases"/>
    <property type="match status" value="2"/>
</dbReference>
<evidence type="ECO:0000256" key="7">
    <source>
        <dbReference type="ARBA" id="ARBA00022839"/>
    </source>
</evidence>
<evidence type="ECO:0000259" key="16">
    <source>
        <dbReference type="PROSITE" id="PS51198"/>
    </source>
</evidence>
<evidence type="ECO:0000256" key="15">
    <source>
        <dbReference type="PROSITE-ProRule" id="PRU00560"/>
    </source>
</evidence>
<accession>A0AAE3YE09</accession>
<dbReference type="Pfam" id="PF12705">
    <property type="entry name" value="PDDEXK_1"/>
    <property type="match status" value="1"/>
</dbReference>
<dbReference type="InterPro" id="IPR038726">
    <property type="entry name" value="PDDEXK_AddAB-type"/>
</dbReference>
<dbReference type="PANTHER" id="PTHR11070:SF55">
    <property type="entry name" value="DNA 3'-5' HELICASE"/>
    <property type="match status" value="1"/>
</dbReference>
<comment type="catalytic activity">
    <reaction evidence="14">
        <text>ATP + H2O = ADP + phosphate + H(+)</text>
        <dbReference type="Rhea" id="RHEA:13065"/>
        <dbReference type="ChEBI" id="CHEBI:15377"/>
        <dbReference type="ChEBI" id="CHEBI:15378"/>
        <dbReference type="ChEBI" id="CHEBI:30616"/>
        <dbReference type="ChEBI" id="CHEBI:43474"/>
        <dbReference type="ChEBI" id="CHEBI:456216"/>
        <dbReference type="EC" id="5.6.2.4"/>
    </reaction>
</comment>
<evidence type="ECO:0000313" key="18">
    <source>
        <dbReference type="EMBL" id="MDR6891450.1"/>
    </source>
</evidence>
<dbReference type="EMBL" id="JAVDUI010000001">
    <property type="protein sequence ID" value="MDR6891450.1"/>
    <property type="molecule type" value="Genomic_DNA"/>
</dbReference>
<comment type="caution">
    <text evidence="18">The sequence shown here is derived from an EMBL/GenBank/DDBJ whole genome shotgun (WGS) entry which is preliminary data.</text>
</comment>
<keyword evidence="9" id="KW-0238">DNA-binding</keyword>
<evidence type="ECO:0000313" key="19">
    <source>
        <dbReference type="Proteomes" id="UP001247307"/>
    </source>
</evidence>
<keyword evidence="3 15" id="KW-0547">Nucleotide-binding</keyword>
<keyword evidence="19" id="KW-1185">Reference proteome</keyword>
<organism evidence="18 19">
    <name type="scientific">Falsarthrobacter nasiphocae</name>
    <dbReference type="NCBI Taxonomy" id="189863"/>
    <lineage>
        <taxon>Bacteria</taxon>
        <taxon>Bacillati</taxon>
        <taxon>Actinomycetota</taxon>
        <taxon>Actinomycetes</taxon>
        <taxon>Micrococcales</taxon>
        <taxon>Micrococcaceae</taxon>
        <taxon>Falsarthrobacter</taxon>
    </lineage>
</organism>
<keyword evidence="11" id="KW-0413">Isomerase</keyword>
<dbReference type="Pfam" id="PF13361">
    <property type="entry name" value="UvrD_C"/>
    <property type="match status" value="2"/>
</dbReference>
<gene>
    <name evidence="18" type="ORF">J2S35_000390</name>
</gene>
<dbReference type="PROSITE" id="PS51217">
    <property type="entry name" value="UVRD_HELICASE_CTER"/>
    <property type="match status" value="1"/>
</dbReference>
<name>A0AAE3YE09_9MICC</name>
<dbReference type="InterPro" id="IPR011604">
    <property type="entry name" value="PDDEXK-like_dom_sf"/>
</dbReference>
<evidence type="ECO:0000256" key="8">
    <source>
        <dbReference type="ARBA" id="ARBA00022840"/>
    </source>
</evidence>
<feature type="domain" description="UvrD-like helicase C-terminal" evidence="17">
    <location>
        <begin position="415"/>
        <end position="737"/>
    </location>
</feature>
<dbReference type="GO" id="GO:0043138">
    <property type="term" value="F:3'-5' DNA helicase activity"/>
    <property type="evidence" value="ECO:0007669"/>
    <property type="project" value="UniProtKB-EC"/>
</dbReference>
<dbReference type="RefSeq" id="WP_309849259.1">
    <property type="nucleotide sequence ID" value="NZ_BAAAIU010000024.1"/>
</dbReference>
<keyword evidence="2" id="KW-0540">Nuclease</keyword>